<evidence type="ECO:0000259" key="5">
    <source>
        <dbReference type="Pfam" id="PF17667"/>
    </source>
</evidence>
<evidence type="ECO:0000256" key="4">
    <source>
        <dbReference type="SAM" id="MobiDB-lite"/>
    </source>
</evidence>
<evidence type="ECO:0000256" key="1">
    <source>
        <dbReference type="ARBA" id="ARBA00012513"/>
    </source>
</evidence>
<dbReference type="EC" id="2.7.11.1" evidence="1"/>
<evidence type="ECO:0000313" key="7">
    <source>
        <dbReference type="Proteomes" id="UP000326924"/>
    </source>
</evidence>
<dbReference type="Pfam" id="PF17667">
    <property type="entry name" value="Pkinase_fungal"/>
    <property type="match status" value="2"/>
</dbReference>
<keyword evidence="7" id="KW-1185">Reference proteome</keyword>
<feature type="compositionally biased region" description="Pro residues" evidence="4">
    <location>
        <begin position="37"/>
        <end position="54"/>
    </location>
</feature>
<dbReference type="Gene3D" id="1.10.510.10">
    <property type="entry name" value="Transferase(Phosphotransferase) domain 1"/>
    <property type="match status" value="1"/>
</dbReference>
<dbReference type="OrthoDB" id="5584477at2759"/>
<evidence type="ECO:0000256" key="3">
    <source>
        <dbReference type="ARBA" id="ARBA00048679"/>
    </source>
</evidence>
<feature type="compositionally biased region" description="Basic and acidic residues" evidence="4">
    <location>
        <begin position="104"/>
        <end position="134"/>
    </location>
</feature>
<feature type="domain" description="Fungal-type protein kinase" evidence="5">
    <location>
        <begin position="243"/>
        <end position="362"/>
    </location>
</feature>
<organism evidence="6 7">
    <name type="scientific">Sphaerosporella brunnea</name>
    <dbReference type="NCBI Taxonomy" id="1250544"/>
    <lineage>
        <taxon>Eukaryota</taxon>
        <taxon>Fungi</taxon>
        <taxon>Dikarya</taxon>
        <taxon>Ascomycota</taxon>
        <taxon>Pezizomycotina</taxon>
        <taxon>Pezizomycetes</taxon>
        <taxon>Pezizales</taxon>
        <taxon>Pyronemataceae</taxon>
        <taxon>Sphaerosporella</taxon>
    </lineage>
</organism>
<dbReference type="InParanoid" id="A0A5J5EI46"/>
<dbReference type="PROSITE" id="PS00109">
    <property type="entry name" value="PROTEIN_KINASE_TYR"/>
    <property type="match status" value="1"/>
</dbReference>
<feature type="compositionally biased region" description="Low complexity" evidence="4">
    <location>
        <begin position="20"/>
        <end position="36"/>
    </location>
</feature>
<dbReference type="InterPro" id="IPR011009">
    <property type="entry name" value="Kinase-like_dom_sf"/>
</dbReference>
<evidence type="ECO:0000256" key="2">
    <source>
        <dbReference type="ARBA" id="ARBA00047899"/>
    </source>
</evidence>
<gene>
    <name evidence="6" type="ORF">FN846DRAFT_922552</name>
</gene>
<feature type="region of interest" description="Disordered" evidence="4">
    <location>
        <begin position="378"/>
        <end position="412"/>
    </location>
</feature>
<feature type="domain" description="Fungal-type protein kinase" evidence="5">
    <location>
        <begin position="454"/>
        <end position="705"/>
    </location>
</feature>
<dbReference type="SUPFAM" id="SSF56112">
    <property type="entry name" value="Protein kinase-like (PK-like)"/>
    <property type="match status" value="1"/>
</dbReference>
<evidence type="ECO:0000313" key="6">
    <source>
        <dbReference type="EMBL" id="KAA8895100.1"/>
    </source>
</evidence>
<dbReference type="InterPro" id="IPR008266">
    <property type="entry name" value="Tyr_kinase_AS"/>
</dbReference>
<name>A0A5J5EI46_9PEZI</name>
<dbReference type="InterPro" id="IPR040976">
    <property type="entry name" value="Pkinase_fungal"/>
</dbReference>
<dbReference type="Proteomes" id="UP000326924">
    <property type="component" value="Unassembled WGS sequence"/>
</dbReference>
<feature type="region of interest" description="Disordered" evidence="4">
    <location>
        <begin position="1"/>
        <end position="134"/>
    </location>
</feature>
<dbReference type="PANTHER" id="PTHR38248:SF2">
    <property type="entry name" value="FUNK1 11"/>
    <property type="match status" value="1"/>
</dbReference>
<dbReference type="PANTHER" id="PTHR38248">
    <property type="entry name" value="FUNK1 6"/>
    <property type="match status" value="1"/>
</dbReference>
<protein>
    <recommendedName>
        <fullName evidence="1">non-specific serine/threonine protein kinase</fullName>
        <ecNumber evidence="1">2.7.11.1</ecNumber>
    </recommendedName>
</protein>
<sequence length="902" mass="99523">MTSSLGKRPRAEEHTPSRPSPYSSARPAPFHSASVNPSPPPSPLARPLPPPPPRFDAAPSSSSISRDAPPRASFPRTPSVTDRQAWPAHRQSRKPKRASFAPPAEKETPCKRNSESVREHAHNVEGARADPSKTRRSEMDLLLYDELYGKVAFGVGDMWRSFPVTESARAMLQYAIERRLYDPGAGWTAWPANPTEPKVLGFLLELLSALRAASVWPSAVDTFEYVPAGSVVLDDGDCERKTDVVVVGPHHDGQRDLSWLDVRIVGELKSNPAKSNLDDTILQVANYAREVFGCQPNRRWVPAFTLCGSDLRVWRFDRAGACGSSLINIHDEPGQFLATITSYATMSAADVGFDPSILFQTETGEVVFDPTVHCSLAAPPADDDADMPDVVPAPDSQGDEENPECQPAANDRLPTPLDSYPYVYVPAAIPEFPAATEGLTLPHGSLSSFPCTAWTALSLHPEPISRRIAIATRGSVCWKARPREEGPGSPWLYVVKDQWRSFERDPEGCFLGLAEEGTEGVARYIWHSDLCVPLSAGRLHLDEIANLRPASAVSTCFNAAAAAQYPAPTKTSTNLFHAGHTCDNRVHTRLLSGPVGRPLLQFGTYTNLLLCLKQAIEGHRYMYTKHGVLHRDVSKNNILLHPATPGGFLIDFDLAIFNDRTRTSGAAHRTGTFDFMALDVLLPRPGLVHTPLHDLESFFYVLLWIGIYYTKSGQRRDPPPRHTIFKPPAPGEAEPWQAARNNKTTHTLPANFKIFVLPTLEPGARECLSGTLNAWRRVMFSFLYADEEEEGSGGGVTEEVIAQRYREVIAILEKGIAELAADLYIFVTFTGDNESKSRGLISTRDDHQSLIKECSKDMHRSTVVSWMRRYRLSNWTILARVGPKSGGSVEARLAEQFSYLEA</sequence>
<comment type="catalytic activity">
    <reaction evidence="2">
        <text>L-threonyl-[protein] + ATP = O-phospho-L-threonyl-[protein] + ADP + H(+)</text>
        <dbReference type="Rhea" id="RHEA:46608"/>
        <dbReference type="Rhea" id="RHEA-COMP:11060"/>
        <dbReference type="Rhea" id="RHEA-COMP:11605"/>
        <dbReference type="ChEBI" id="CHEBI:15378"/>
        <dbReference type="ChEBI" id="CHEBI:30013"/>
        <dbReference type="ChEBI" id="CHEBI:30616"/>
        <dbReference type="ChEBI" id="CHEBI:61977"/>
        <dbReference type="ChEBI" id="CHEBI:456216"/>
        <dbReference type="EC" id="2.7.11.1"/>
    </reaction>
</comment>
<comment type="caution">
    <text evidence="6">The sequence shown here is derived from an EMBL/GenBank/DDBJ whole genome shotgun (WGS) entry which is preliminary data.</text>
</comment>
<dbReference type="GO" id="GO:0004674">
    <property type="term" value="F:protein serine/threonine kinase activity"/>
    <property type="evidence" value="ECO:0007669"/>
    <property type="project" value="UniProtKB-EC"/>
</dbReference>
<proteinExistence type="predicted"/>
<dbReference type="AlphaFoldDB" id="A0A5J5EI46"/>
<accession>A0A5J5EI46</accession>
<feature type="region of interest" description="Disordered" evidence="4">
    <location>
        <begin position="714"/>
        <end position="735"/>
    </location>
</feature>
<dbReference type="EMBL" id="VXIS01000288">
    <property type="protein sequence ID" value="KAA8895100.1"/>
    <property type="molecule type" value="Genomic_DNA"/>
</dbReference>
<reference evidence="6 7" key="1">
    <citation type="submission" date="2019-09" db="EMBL/GenBank/DDBJ databases">
        <title>Draft genome of the ectomycorrhizal ascomycete Sphaerosporella brunnea.</title>
        <authorList>
            <consortium name="DOE Joint Genome Institute"/>
            <person name="Benucci G.M."/>
            <person name="Marozzi G."/>
            <person name="Antonielli L."/>
            <person name="Sanchez S."/>
            <person name="Marco P."/>
            <person name="Wang X."/>
            <person name="Falini L.B."/>
            <person name="Barry K."/>
            <person name="Haridas S."/>
            <person name="Lipzen A."/>
            <person name="Labutti K."/>
            <person name="Grigoriev I.V."/>
            <person name="Murat C."/>
            <person name="Martin F."/>
            <person name="Albertini E."/>
            <person name="Donnini D."/>
            <person name="Bonito G."/>
        </authorList>
    </citation>
    <scope>NUCLEOTIDE SEQUENCE [LARGE SCALE GENOMIC DNA]</scope>
    <source>
        <strain evidence="6 7">Sb_GMNB300</strain>
    </source>
</reference>
<comment type="catalytic activity">
    <reaction evidence="3">
        <text>L-seryl-[protein] + ATP = O-phospho-L-seryl-[protein] + ADP + H(+)</text>
        <dbReference type="Rhea" id="RHEA:17989"/>
        <dbReference type="Rhea" id="RHEA-COMP:9863"/>
        <dbReference type="Rhea" id="RHEA-COMP:11604"/>
        <dbReference type="ChEBI" id="CHEBI:15378"/>
        <dbReference type="ChEBI" id="CHEBI:29999"/>
        <dbReference type="ChEBI" id="CHEBI:30616"/>
        <dbReference type="ChEBI" id="CHEBI:83421"/>
        <dbReference type="ChEBI" id="CHEBI:456216"/>
        <dbReference type="EC" id="2.7.11.1"/>
    </reaction>
</comment>